<sequence length="58" mass="6580">MRRRRKAVFLLLDQWGNIKSTETDGMVQMREDHRAAFISEGIEMSADMGVAQKVAEAP</sequence>
<evidence type="ECO:0000313" key="1">
    <source>
        <dbReference type="EMBL" id="EWS78928.1"/>
    </source>
</evidence>
<gene>
    <name evidence="1" type="ORF">AF72_03220</name>
    <name evidence="2" type="ORF">LPH55_03345</name>
</gene>
<comment type="caution">
    <text evidence="1">The sequence shown here is derived from an EMBL/GenBank/DDBJ whole genome shotgun (WGS) entry which is preliminary data.</text>
</comment>
<dbReference type="AlphaFoldDB" id="Z9JLS2"/>
<dbReference type="Proteomes" id="UP001430701">
    <property type="component" value="Unassembled WGS sequence"/>
</dbReference>
<name>Z9JLS2_9GAMM</name>
<protein>
    <submittedName>
        <fullName evidence="1">Uncharacterized protein</fullName>
    </submittedName>
</protein>
<dbReference type="EMBL" id="JAJPPU010000001">
    <property type="protein sequence ID" value="MCD8472531.1"/>
    <property type="molecule type" value="Genomic_DNA"/>
</dbReference>
<dbReference type="EMBL" id="JDSQ01000004">
    <property type="protein sequence ID" value="EWS78928.1"/>
    <property type="molecule type" value="Genomic_DNA"/>
</dbReference>
<evidence type="ECO:0000313" key="4">
    <source>
        <dbReference type="Proteomes" id="UP001430701"/>
    </source>
</evidence>
<dbReference type="GeneID" id="68901555"/>
<evidence type="ECO:0000313" key="2">
    <source>
        <dbReference type="EMBL" id="MCD8472531.1"/>
    </source>
</evidence>
<dbReference type="RefSeq" id="WP_160165133.1">
    <property type="nucleotide sequence ID" value="NZ_CP053627.1"/>
</dbReference>
<dbReference type="Proteomes" id="UP000020406">
    <property type="component" value="Unassembled WGS sequence"/>
</dbReference>
<reference evidence="2" key="2">
    <citation type="submission" date="2021-11" db="EMBL/GenBank/DDBJ databases">
        <title>Genome sequence of Xylella taiwanensis PLS432.</title>
        <authorList>
            <person name="Weng L.-W."/>
            <person name="Su C.-C."/>
            <person name="Tsai C.-W."/>
            <person name="Kuo C.-H."/>
        </authorList>
    </citation>
    <scope>NUCLEOTIDE SEQUENCE</scope>
    <source>
        <strain evidence="2">PLS432</strain>
    </source>
</reference>
<reference evidence="1 3" key="1">
    <citation type="journal article" date="2014" name="Genome Announc.">
        <title>Draft Genome Sequence of Xylella fastidiosa Pear Leaf Scorch Strain in Taiwan.</title>
        <authorList>
            <person name="Su C.C."/>
            <person name="Deng W.L."/>
            <person name="Jan F.J."/>
            <person name="Chang C.J."/>
            <person name="Huang H."/>
            <person name="Chen J."/>
        </authorList>
    </citation>
    <scope>NUCLEOTIDE SEQUENCE [LARGE SCALE GENOMIC DNA]</scope>
    <source>
        <strain evidence="1 3">PLS229</strain>
    </source>
</reference>
<organism evidence="1 3">
    <name type="scientific">Xylella taiwanensis</name>
    <dbReference type="NCBI Taxonomy" id="1444770"/>
    <lineage>
        <taxon>Bacteria</taxon>
        <taxon>Pseudomonadati</taxon>
        <taxon>Pseudomonadota</taxon>
        <taxon>Gammaproteobacteria</taxon>
        <taxon>Lysobacterales</taxon>
        <taxon>Lysobacteraceae</taxon>
        <taxon>Xylella</taxon>
    </lineage>
</organism>
<keyword evidence="4" id="KW-1185">Reference proteome</keyword>
<dbReference type="PATRIC" id="fig|1444770.3.peg.793"/>
<accession>Z9JLS2</accession>
<evidence type="ECO:0000313" key="3">
    <source>
        <dbReference type="Proteomes" id="UP000020406"/>
    </source>
</evidence>
<proteinExistence type="predicted"/>